<dbReference type="RefSeq" id="WP_046507707.1">
    <property type="nucleotide sequence ID" value="NZ_LANI01000018.1"/>
</dbReference>
<evidence type="ECO:0000313" key="3">
    <source>
        <dbReference type="Proteomes" id="UP000034491"/>
    </source>
</evidence>
<protein>
    <recommendedName>
        <fullName evidence="4">DUF2066 domain-containing protein</fullName>
    </recommendedName>
</protein>
<keyword evidence="3" id="KW-1185">Reference proteome</keyword>
<feature type="chain" id="PRO_5005640570" description="DUF2066 domain-containing protein" evidence="1">
    <location>
        <begin position="27"/>
        <end position="410"/>
    </location>
</feature>
<keyword evidence="1" id="KW-0732">Signal</keyword>
<dbReference type="EMBL" id="LANI01000018">
    <property type="protein sequence ID" value="KKJ76614.1"/>
    <property type="molecule type" value="Genomic_DNA"/>
</dbReference>
<sequence length="410" mass="45298">MRFRRFFYKTAFLATFFALSTGPWHSAALAANEVYTVHGIAVDATADTVIDAKKAALSQGYEKAFRALVRKLVPEHDHIKVPKLNSKDALNYVLDISLSAEKSSSVRYIANMTVRFKESQTRALLRNSGAAIAETVSKPVLIIPIEKRAGSNLLWEDRNQWRTAWGGVGTSNGLVPLTMPLGDLDDLSLVDAKGALAGNEGLWKLARKYGSSDVFLSVAEVNNEGASATMSAVRVGRFGEGRRYQLNVTKAEGETTQKMLRRAARSLDSSLQQDWKQANLLQFGVERWIQVEVPIAGLQDWVLVNNRLQGVPAINKVKTRSMNRAQVNLDVYFAGDERQLSLALAQKDLALVLNERSIWELQILNRPTAQQGLSLPSQSNPDLVPEETVVDEVVVPEQEINLNPGDEVSE</sequence>
<reference evidence="2 3" key="1">
    <citation type="submission" date="2015-03" db="EMBL/GenBank/DDBJ databases">
        <title>Genome sequence of Kiloniella sp. P1-1, isolated from the gut microflora of Pacific white shrimp, Penaeus vannamei.</title>
        <authorList>
            <person name="Shao Z."/>
            <person name="Wang L."/>
            <person name="Li X."/>
        </authorList>
    </citation>
    <scope>NUCLEOTIDE SEQUENCE [LARGE SCALE GENOMIC DNA]</scope>
    <source>
        <strain evidence="2 3">P1-1</strain>
    </source>
</reference>
<dbReference type="STRING" id="1549748.WH95_12490"/>
<comment type="caution">
    <text evidence="2">The sequence shown here is derived from an EMBL/GenBank/DDBJ whole genome shotgun (WGS) entry which is preliminary data.</text>
</comment>
<evidence type="ECO:0000313" key="2">
    <source>
        <dbReference type="EMBL" id="KKJ76614.1"/>
    </source>
</evidence>
<dbReference type="AlphaFoldDB" id="A0A0M2R857"/>
<gene>
    <name evidence="2" type="ORF">WH95_12490</name>
</gene>
<dbReference type="OrthoDB" id="7928976at2"/>
<dbReference type="Proteomes" id="UP000034491">
    <property type="component" value="Unassembled WGS sequence"/>
</dbReference>
<feature type="signal peptide" evidence="1">
    <location>
        <begin position="1"/>
        <end position="26"/>
    </location>
</feature>
<accession>A0A0M2R857</accession>
<dbReference type="InterPro" id="IPR018642">
    <property type="entry name" value="DUF2066"/>
</dbReference>
<evidence type="ECO:0000256" key="1">
    <source>
        <dbReference type="SAM" id="SignalP"/>
    </source>
</evidence>
<name>A0A0M2R857_9PROT</name>
<evidence type="ECO:0008006" key="4">
    <source>
        <dbReference type="Google" id="ProtNLM"/>
    </source>
</evidence>
<proteinExistence type="predicted"/>
<dbReference type="Pfam" id="PF09839">
    <property type="entry name" value="DUF2066"/>
    <property type="match status" value="1"/>
</dbReference>
<organism evidence="2 3">
    <name type="scientific">Kiloniella litopenaei</name>
    <dbReference type="NCBI Taxonomy" id="1549748"/>
    <lineage>
        <taxon>Bacteria</taxon>
        <taxon>Pseudomonadati</taxon>
        <taxon>Pseudomonadota</taxon>
        <taxon>Alphaproteobacteria</taxon>
        <taxon>Rhodospirillales</taxon>
        <taxon>Kiloniellaceae</taxon>
        <taxon>Kiloniella</taxon>
    </lineage>
</organism>